<dbReference type="PROSITE" id="PS51257">
    <property type="entry name" value="PROKAR_LIPOPROTEIN"/>
    <property type="match status" value="1"/>
</dbReference>
<organism evidence="6 7">
    <name type="scientific">Trypanosoma equiperdum</name>
    <dbReference type="NCBI Taxonomy" id="5694"/>
    <lineage>
        <taxon>Eukaryota</taxon>
        <taxon>Discoba</taxon>
        <taxon>Euglenozoa</taxon>
        <taxon>Kinetoplastea</taxon>
        <taxon>Metakinetoplastina</taxon>
        <taxon>Trypanosomatida</taxon>
        <taxon>Trypanosomatidae</taxon>
        <taxon>Trypanosoma</taxon>
    </lineage>
</organism>
<keyword evidence="7" id="KW-1185">Reference proteome</keyword>
<feature type="region of interest" description="Disordered" evidence="3">
    <location>
        <begin position="562"/>
        <end position="583"/>
    </location>
</feature>
<dbReference type="GO" id="GO:0016603">
    <property type="term" value="F:glutaminyl-peptide cyclotransferase activity"/>
    <property type="evidence" value="ECO:0007669"/>
    <property type="project" value="UniProtKB-EC"/>
</dbReference>
<evidence type="ECO:0000256" key="2">
    <source>
        <dbReference type="ARBA" id="ARBA00023315"/>
    </source>
</evidence>
<evidence type="ECO:0000313" key="6">
    <source>
        <dbReference type="EMBL" id="SCU64519.1"/>
    </source>
</evidence>
<dbReference type="InterPro" id="IPR007484">
    <property type="entry name" value="Peptidase_M28"/>
</dbReference>
<reference evidence="6" key="1">
    <citation type="submission" date="2016-09" db="EMBL/GenBank/DDBJ databases">
        <authorList>
            <person name="Hebert L."/>
            <person name="Moumen B."/>
        </authorList>
    </citation>
    <scope>NUCLEOTIDE SEQUENCE [LARGE SCALE GENOMIC DNA]</scope>
    <source>
        <strain evidence="6">OVI</strain>
    </source>
</reference>
<dbReference type="PANTHER" id="PTHR12283:SF6">
    <property type="entry name" value="GLUTAMINYL-PEPTIDE CYCLOTRANSFERASE-RELATED"/>
    <property type="match status" value="1"/>
</dbReference>
<name>A0A1G4HZA3_TRYEQ</name>
<protein>
    <submittedName>
        <fullName evidence="6">Glutaminyl cyclase, putative</fullName>
        <ecNumber evidence="6">2.3.2.5</ecNumber>
    </submittedName>
</protein>
<evidence type="ECO:0000256" key="1">
    <source>
        <dbReference type="ARBA" id="ARBA00022679"/>
    </source>
</evidence>
<sequence length="747" mass="84091">MKSNWRDKKNGRRWIRSAFGNGSLLAACAGMMIVVLCYKMTKPVERRTEGSEKQGIKAEGRQEKNAREEDSFAPPIADDIQRRAVPRPPSARPKTYTPITVAADAKRQEADLLAGLLFFLPPEQQRQSLMQRLHSIMSAGTRVAGSLSSGQMKVMKLLTENGTWRPPREALFTPKGVSNLKRVPVPRWNLEWDNFTHSTPLGERKFFNLVFTFAGGAAFKRKSHERETKKENRGNFSETRGRDQKRGENEKKRKGGGEEGKRRRGRRKRRSFAFSSNHTFAEERLKHVMLSAHWDSKYYTDINFLGASDSAVPLVYLLETMRLISVLSDTVAALSEAGNKPRWRNSRATDHDDEALCRWVPRVLSPSYLTVLRYYYAQDRESSACLSGVTGSLWQRRSMRNSKTSAKRQVGGGFLQLLRRVNHLPAITVALFDGEEAFVRWEGDDNTYGSSHLAKMWKMMNISGNMNAGGNVRMNKVKVVNSMKVELGSVSEDSEAAASSRFNSIDLFILYDLMGSAGTQFQNFFPDQSGIAFARLADVERMHRREAAELWRLQEEAGKVEENKRKWWRSETTSKSSSAAAPTSDASRISSFKKACSKYLPRLWCLHGPPHEMFTLYGVPRLDGTSLPSSELANLWLPPASGDNAGSTNTNNDGKNSEVGRNVNVFFPSWQARAQGPILEGISGVMDDHTHWLETERVLHLIPIPFPPAWHTAQDNESEIDGGTVVDLFRVLSDFSLRLGEGWMDAS</sequence>
<feature type="compositionally biased region" description="Basic and acidic residues" evidence="3">
    <location>
        <begin position="46"/>
        <end position="70"/>
    </location>
</feature>
<keyword evidence="1 6" id="KW-0808">Transferase</keyword>
<dbReference type="GeneID" id="92379221"/>
<feature type="compositionally biased region" description="Basic and acidic residues" evidence="3">
    <location>
        <begin position="224"/>
        <end position="261"/>
    </location>
</feature>
<feature type="transmembrane region" description="Helical" evidence="4">
    <location>
        <begin position="21"/>
        <end position="41"/>
    </location>
</feature>
<keyword evidence="4" id="KW-1133">Transmembrane helix</keyword>
<keyword evidence="4" id="KW-0472">Membrane</keyword>
<evidence type="ECO:0000256" key="3">
    <source>
        <dbReference type="SAM" id="MobiDB-lite"/>
    </source>
</evidence>
<dbReference type="GO" id="GO:0008270">
    <property type="term" value="F:zinc ion binding"/>
    <property type="evidence" value="ECO:0007669"/>
    <property type="project" value="TreeGrafter"/>
</dbReference>
<dbReference type="EC" id="2.3.2.5" evidence="6"/>
<dbReference type="PANTHER" id="PTHR12283">
    <property type="entry name" value="GLUTAMINYL-PEPTIDE CYCLOTRANSFERASE"/>
    <property type="match status" value="1"/>
</dbReference>
<keyword evidence="4" id="KW-0812">Transmembrane</keyword>
<dbReference type="AlphaFoldDB" id="A0A1G4HZA3"/>
<evidence type="ECO:0000259" key="5">
    <source>
        <dbReference type="Pfam" id="PF04389"/>
    </source>
</evidence>
<dbReference type="Pfam" id="PF04389">
    <property type="entry name" value="Peptidase_M28"/>
    <property type="match status" value="1"/>
</dbReference>
<evidence type="ECO:0000256" key="4">
    <source>
        <dbReference type="SAM" id="Phobius"/>
    </source>
</evidence>
<feature type="compositionally biased region" description="Low complexity" evidence="3">
    <location>
        <begin position="570"/>
        <end position="583"/>
    </location>
</feature>
<gene>
    <name evidence="6" type="ORF">TEOVI_000528100</name>
</gene>
<feature type="region of interest" description="Disordered" evidence="3">
    <location>
        <begin position="46"/>
        <end position="95"/>
    </location>
</feature>
<keyword evidence="2 6" id="KW-0012">Acyltransferase</keyword>
<comment type="caution">
    <text evidence="6">The sequence shown here is derived from an EMBL/GenBank/DDBJ whole genome shotgun (WGS) entry which is preliminary data.</text>
</comment>
<feature type="region of interest" description="Disordered" evidence="3">
    <location>
        <begin position="221"/>
        <end position="269"/>
    </location>
</feature>
<evidence type="ECO:0000313" key="7">
    <source>
        <dbReference type="Proteomes" id="UP000195570"/>
    </source>
</evidence>
<dbReference type="SUPFAM" id="SSF53187">
    <property type="entry name" value="Zn-dependent exopeptidases"/>
    <property type="match status" value="1"/>
</dbReference>
<dbReference type="EMBL" id="CZPT02000081">
    <property type="protein sequence ID" value="SCU64519.1"/>
    <property type="molecule type" value="Genomic_DNA"/>
</dbReference>
<accession>A0A1G4HZA3</accession>
<proteinExistence type="predicted"/>
<dbReference type="VEuPathDB" id="TriTrypDB:TEOVI_000528100"/>
<feature type="domain" description="Peptidase M28" evidence="5">
    <location>
        <begin position="286"/>
        <end position="324"/>
    </location>
</feature>
<dbReference type="RefSeq" id="XP_067076268.1">
    <property type="nucleotide sequence ID" value="XM_067220167.1"/>
</dbReference>
<dbReference type="Proteomes" id="UP000195570">
    <property type="component" value="Unassembled WGS sequence"/>
</dbReference>
<dbReference type="Gene3D" id="3.40.630.10">
    <property type="entry name" value="Zn peptidases"/>
    <property type="match status" value="2"/>
</dbReference>
<dbReference type="InterPro" id="IPR040234">
    <property type="entry name" value="QC/QCL"/>
</dbReference>